<organism evidence="10">
    <name type="scientific">Caldilinea aerophila</name>
    <dbReference type="NCBI Taxonomy" id="133453"/>
    <lineage>
        <taxon>Bacteria</taxon>
        <taxon>Bacillati</taxon>
        <taxon>Chloroflexota</taxon>
        <taxon>Caldilineae</taxon>
        <taxon>Caldilineales</taxon>
        <taxon>Caldilineaceae</taxon>
        <taxon>Caldilinea</taxon>
    </lineage>
</organism>
<dbReference type="Gene3D" id="3.30.70.890">
    <property type="entry name" value="GHMP kinase, C-terminal domain"/>
    <property type="match status" value="1"/>
</dbReference>
<gene>
    <name evidence="10" type="primary">mvaD</name>
    <name evidence="10" type="ORF">ENQ20_03615</name>
</gene>
<evidence type="ECO:0000256" key="5">
    <source>
        <dbReference type="ARBA" id="ARBA00022840"/>
    </source>
</evidence>
<keyword evidence="4" id="KW-0547">Nucleotide-binding</keyword>
<keyword evidence="3" id="KW-0444">Lipid biosynthesis</keyword>
<dbReference type="PANTHER" id="PTHR10977:SF3">
    <property type="entry name" value="DIPHOSPHOMEVALONATE DECARBOXYLASE"/>
    <property type="match status" value="1"/>
</dbReference>
<feature type="domain" description="Diphosphomevalonate decarboxylase-like N-terminal" evidence="9">
    <location>
        <begin position="15"/>
        <end position="173"/>
    </location>
</feature>
<dbReference type="PANTHER" id="PTHR10977">
    <property type="entry name" value="DIPHOSPHOMEVALONATE DECARBOXYLASE"/>
    <property type="match status" value="1"/>
</dbReference>
<evidence type="ECO:0000256" key="6">
    <source>
        <dbReference type="ARBA" id="ARBA00023098"/>
    </source>
</evidence>
<protein>
    <recommendedName>
        <fullName evidence="2">diphosphomevalonate decarboxylase</fullName>
        <ecNumber evidence="2">4.1.1.33</ecNumber>
    </recommendedName>
</protein>
<evidence type="ECO:0000256" key="2">
    <source>
        <dbReference type="ARBA" id="ARBA00012296"/>
    </source>
</evidence>
<dbReference type="InterPro" id="IPR005935">
    <property type="entry name" value="Mev_decarb"/>
</dbReference>
<evidence type="ECO:0000313" key="10">
    <source>
        <dbReference type="EMBL" id="HDX30564.1"/>
    </source>
</evidence>
<dbReference type="InterPro" id="IPR041431">
    <property type="entry name" value="Mvd1_C"/>
</dbReference>
<dbReference type="GO" id="GO:0004163">
    <property type="term" value="F:diphosphomevalonate decarboxylase activity"/>
    <property type="evidence" value="ECO:0007669"/>
    <property type="project" value="UniProtKB-EC"/>
</dbReference>
<dbReference type="InterPro" id="IPR020568">
    <property type="entry name" value="Ribosomal_Su5_D2-typ_SF"/>
</dbReference>
<evidence type="ECO:0000259" key="8">
    <source>
        <dbReference type="Pfam" id="PF18376"/>
    </source>
</evidence>
<dbReference type="InterPro" id="IPR014721">
    <property type="entry name" value="Ribsml_uS5_D2-typ_fold_subgr"/>
</dbReference>
<dbReference type="InterPro" id="IPR029765">
    <property type="entry name" value="Mev_diP_decarb"/>
</dbReference>
<keyword evidence="7 10" id="KW-0456">Lyase</keyword>
<dbReference type="SUPFAM" id="SSF55060">
    <property type="entry name" value="GHMP Kinase, C-terminal domain"/>
    <property type="match status" value="1"/>
</dbReference>
<reference evidence="10" key="1">
    <citation type="journal article" date="2020" name="mSystems">
        <title>Genome- and Community-Level Interaction Insights into Carbon Utilization and Element Cycling Functions of Hydrothermarchaeota in Hydrothermal Sediment.</title>
        <authorList>
            <person name="Zhou Z."/>
            <person name="Liu Y."/>
            <person name="Xu W."/>
            <person name="Pan J."/>
            <person name="Luo Z.H."/>
            <person name="Li M."/>
        </authorList>
    </citation>
    <scope>NUCLEOTIDE SEQUENCE [LARGE SCALE GENOMIC DNA]</scope>
    <source>
        <strain evidence="10">SpSt-289</strain>
    </source>
</reference>
<dbReference type="GO" id="GO:0005524">
    <property type="term" value="F:ATP binding"/>
    <property type="evidence" value="ECO:0007669"/>
    <property type="project" value="UniProtKB-KW"/>
</dbReference>
<sequence length="338" mass="36907">MQRSGTMSFKATARAGSNIAFIKYWGVADPHLNIPLNNSISMTLGALHTTTTVEWDVAGYLSADQIVIDGVRAEGPKAERVTRHLDFIRHLAGDRRFRARVVSRNNFPMASGIASSASAFAALTMAACTAIGLSLDRTQLSAIARRGSGSASRSIFGGYVEWERGGSDATSVARQLFPPDYWPLRDVVAVVSTNEKTVSSQNGHALALTSPLNSARVDAVYGMLHEVRNAIALRDLEHLGPLIEQDALAMHAVMMTSRPSLLYWQPGTLEVLHAVRRWREEDGLPVYFTIDAGPNVHLLCEPAFERELLRRLQTLSSVRTVMTSGPGEGAEVIDQHLF</sequence>
<dbReference type="FunFam" id="3.30.230.10:FF:000072">
    <property type="entry name" value="Diphosphomevalonate decarboxylase"/>
    <property type="match status" value="1"/>
</dbReference>
<dbReference type="EMBL" id="DSMG01000042">
    <property type="protein sequence ID" value="HDX30564.1"/>
    <property type="molecule type" value="Genomic_DNA"/>
</dbReference>
<dbReference type="InterPro" id="IPR036554">
    <property type="entry name" value="GHMP_kinase_C_sf"/>
</dbReference>
<keyword evidence="6" id="KW-0443">Lipid metabolism</keyword>
<dbReference type="InterPro" id="IPR053859">
    <property type="entry name" value="MVD-like_N"/>
</dbReference>
<evidence type="ECO:0000256" key="4">
    <source>
        <dbReference type="ARBA" id="ARBA00022741"/>
    </source>
</evidence>
<dbReference type="AlphaFoldDB" id="A0A7C1JBB5"/>
<dbReference type="GO" id="GO:0005829">
    <property type="term" value="C:cytosol"/>
    <property type="evidence" value="ECO:0007669"/>
    <property type="project" value="InterPro"/>
</dbReference>
<dbReference type="GO" id="GO:0019287">
    <property type="term" value="P:isopentenyl diphosphate biosynthetic process, mevalonate pathway"/>
    <property type="evidence" value="ECO:0007669"/>
    <property type="project" value="InterPro"/>
</dbReference>
<accession>A0A7C1JBB5</accession>
<evidence type="ECO:0000259" key="9">
    <source>
        <dbReference type="Pfam" id="PF22700"/>
    </source>
</evidence>
<feature type="domain" description="Mvd1 C-terminal" evidence="8">
    <location>
        <begin position="187"/>
        <end position="318"/>
    </location>
</feature>
<comment type="similarity">
    <text evidence="1">Belongs to the diphosphomevalonate decarboxylase family.</text>
</comment>
<dbReference type="SUPFAM" id="SSF54211">
    <property type="entry name" value="Ribosomal protein S5 domain 2-like"/>
    <property type="match status" value="1"/>
</dbReference>
<keyword evidence="5" id="KW-0067">ATP-binding</keyword>
<dbReference type="PIRSF" id="PIRSF015950">
    <property type="entry name" value="Mev_P_decrbx"/>
    <property type="match status" value="1"/>
</dbReference>
<dbReference type="NCBIfam" id="TIGR01240">
    <property type="entry name" value="mevDPdecarb"/>
    <property type="match status" value="1"/>
</dbReference>
<proteinExistence type="inferred from homology"/>
<name>A0A7C1JBB5_9CHLR</name>
<dbReference type="EC" id="4.1.1.33" evidence="2"/>
<dbReference type="Pfam" id="PF18376">
    <property type="entry name" value="MDD_C"/>
    <property type="match status" value="1"/>
</dbReference>
<dbReference type="Gene3D" id="3.30.230.10">
    <property type="match status" value="1"/>
</dbReference>
<dbReference type="Pfam" id="PF22700">
    <property type="entry name" value="MVD-like_N"/>
    <property type="match status" value="1"/>
</dbReference>
<evidence type="ECO:0000256" key="3">
    <source>
        <dbReference type="ARBA" id="ARBA00022516"/>
    </source>
</evidence>
<comment type="caution">
    <text evidence="10">The sequence shown here is derived from an EMBL/GenBank/DDBJ whole genome shotgun (WGS) entry which is preliminary data.</text>
</comment>
<evidence type="ECO:0000256" key="7">
    <source>
        <dbReference type="ARBA" id="ARBA00023239"/>
    </source>
</evidence>
<evidence type="ECO:0000256" key="1">
    <source>
        <dbReference type="ARBA" id="ARBA00008831"/>
    </source>
</evidence>